<feature type="compositionally biased region" description="Basic residues" evidence="1">
    <location>
        <begin position="1108"/>
        <end position="1120"/>
    </location>
</feature>
<dbReference type="AlphaFoldDB" id="A0AAN6ELT1"/>
<protein>
    <submittedName>
        <fullName evidence="2">Uncharacterized protein</fullName>
    </submittedName>
</protein>
<feature type="compositionally biased region" description="Basic and acidic residues" evidence="1">
    <location>
        <begin position="395"/>
        <end position="404"/>
    </location>
</feature>
<dbReference type="EMBL" id="JAJGCB010000035">
    <property type="protein sequence ID" value="KAJ8986561.1"/>
    <property type="molecule type" value="Genomic_DNA"/>
</dbReference>
<evidence type="ECO:0000313" key="2">
    <source>
        <dbReference type="EMBL" id="KAJ8986561.1"/>
    </source>
</evidence>
<feature type="compositionally biased region" description="Low complexity" evidence="1">
    <location>
        <begin position="522"/>
        <end position="535"/>
    </location>
</feature>
<feature type="region of interest" description="Disordered" evidence="1">
    <location>
        <begin position="515"/>
        <end position="547"/>
    </location>
</feature>
<feature type="compositionally biased region" description="Polar residues" evidence="1">
    <location>
        <begin position="694"/>
        <end position="711"/>
    </location>
</feature>
<dbReference type="Proteomes" id="UP001161757">
    <property type="component" value="Unassembled WGS sequence"/>
</dbReference>
<feature type="compositionally biased region" description="Basic and acidic residues" evidence="1">
    <location>
        <begin position="797"/>
        <end position="818"/>
    </location>
</feature>
<evidence type="ECO:0000256" key="1">
    <source>
        <dbReference type="SAM" id="MobiDB-lite"/>
    </source>
</evidence>
<feature type="region of interest" description="Disordered" evidence="1">
    <location>
        <begin position="985"/>
        <end position="1012"/>
    </location>
</feature>
<feature type="compositionally biased region" description="Basic and acidic residues" evidence="1">
    <location>
        <begin position="646"/>
        <end position="659"/>
    </location>
</feature>
<feature type="region of interest" description="Disordered" evidence="1">
    <location>
        <begin position="369"/>
        <end position="429"/>
    </location>
</feature>
<sequence>MRLSSVLDATVTIRQNVSQSLPGCVHAARQSAFGGLQHASQASARDERTLTGPAFGLSLPPIGEHSTVSEVTHFLSAVANYFKHLQVVRDGPISFFQDMNAIIDRMEDFACLPLAIRSSARVSDMLMVCLKRYKRVVSLWTGAAHKALSDEMLSLHALRSSLPGLSTESRFTSLLADIRAVSTPPAFGSSAASTDGPPVIVSPRGAEDVRLVCDQLHHHFQDAIYTTETTLLWLLVWRSLKAAFMVYQNKRFKGLPANSTVEMSFFSNTRTERRLRALVQSPDAANPREIEEMVGQYCRFVAECRENHDDAFAHLHGLRDQPLKDHVLASLKKFIQTGTIEPSTLQKLHFAVIRLNAITGGPKALRRWKEAAPTREEKQDAQGRNILHASTVSHGPEKPVRASEDGMGGQTERLNRAVPRPRRTFPHPEGLNRRSAFDYVWYPFPETRPHEVAQNEQISREMAEPEIHSDGPRVAFLVNQPPRHARNPATVSLFTSSRKLGPLGWLGLILQKHLSKRRRRTPGSSTSSAQPSTTTVLGQNARVHKSTAPMSRLRGGAGMAVDPFRKPLPPRPSGRTPFDPTRFRREHIERFKEAWQKSGNNVDDLDERTILSSLEQSCWDIFTAVQEYQKGEAGQDGGDPGPSKPARPDRQREGGRGHEPLQPLSAGHQRVPRGAAPSPSSEGNRGRGRGRSNDTNQENNTPPAENASSDDQFLAPCHPCPVYPGEYHHNCQCQFEIIDRDEIENYPDLADDDAQDAQDDAQDDAQGDALPQDDAQGDAQGDAAGEQDEDADLDADQYLRDDSPDVPQRGREQIHPQDEEIASNMFADYSDLYYNLNDATDALAALRRLVDEEDISVWETDPAKRDEVYRQILRLREAARLLRRTYLETLDPSVPVYVVKIPDLERLRSNPALPSSPELCRRSFLEMVRCFDRVLTMRRPGLEYTNLSFRHAINRFLRSVRELTRLFEEYALRIDNAGIAEQVDSTDSESLLSDDEKQRVAQYNGPTPRQAPRREDYELMFKNELERELLQVRQFPVNELPNRYTKDFLIQKLMDLDQEGRYGQGAVNCYRGLEQQAGARNRPRGWDLSAAIDRARNTRKTLRSAMRRYQHGERKRKRRAQGLDTSVDHGETPYQFTDDVDESSGYFVVVSEDESTRTMSTQKGLI</sequence>
<feature type="compositionally biased region" description="Acidic residues" evidence="1">
    <location>
        <begin position="750"/>
        <end position="766"/>
    </location>
</feature>
<feature type="compositionally biased region" description="Basic and acidic residues" evidence="1">
    <location>
        <begin position="369"/>
        <end position="381"/>
    </location>
</feature>
<name>A0AAN6ELT1_EXODE</name>
<comment type="caution">
    <text evidence="2">The sequence shown here is derived from an EMBL/GenBank/DDBJ whole genome shotgun (WGS) entry which is preliminary data.</text>
</comment>
<accession>A0AAN6ELT1</accession>
<feature type="region of interest" description="Disordered" evidence="1">
    <location>
        <begin position="562"/>
        <end position="581"/>
    </location>
</feature>
<feature type="compositionally biased region" description="Low complexity" evidence="1">
    <location>
        <begin position="767"/>
        <end position="784"/>
    </location>
</feature>
<organism evidence="2 3">
    <name type="scientific">Exophiala dermatitidis</name>
    <name type="common">Black yeast-like fungus</name>
    <name type="synonym">Wangiella dermatitidis</name>
    <dbReference type="NCBI Taxonomy" id="5970"/>
    <lineage>
        <taxon>Eukaryota</taxon>
        <taxon>Fungi</taxon>
        <taxon>Dikarya</taxon>
        <taxon>Ascomycota</taxon>
        <taxon>Pezizomycotina</taxon>
        <taxon>Eurotiomycetes</taxon>
        <taxon>Chaetothyriomycetidae</taxon>
        <taxon>Chaetothyriales</taxon>
        <taxon>Herpotrichiellaceae</taxon>
        <taxon>Exophiala</taxon>
    </lineage>
</organism>
<feature type="region of interest" description="Disordered" evidence="1">
    <location>
        <begin position="750"/>
        <end position="821"/>
    </location>
</feature>
<feature type="compositionally biased region" description="Acidic residues" evidence="1">
    <location>
        <begin position="785"/>
        <end position="795"/>
    </location>
</feature>
<gene>
    <name evidence="2" type="ORF">HRR80_009376</name>
</gene>
<feature type="region of interest" description="Disordered" evidence="1">
    <location>
        <begin position="631"/>
        <end position="712"/>
    </location>
</feature>
<feature type="region of interest" description="Disordered" evidence="1">
    <location>
        <begin position="1108"/>
        <end position="1136"/>
    </location>
</feature>
<reference evidence="2" key="1">
    <citation type="submission" date="2023-01" db="EMBL/GenBank/DDBJ databases">
        <title>Exophiala dermititidis isolated from Cystic Fibrosis Patient.</title>
        <authorList>
            <person name="Kurbessoian T."/>
            <person name="Crocker A."/>
            <person name="Murante D."/>
            <person name="Hogan D.A."/>
            <person name="Stajich J.E."/>
        </authorList>
    </citation>
    <scope>NUCLEOTIDE SEQUENCE</scope>
    <source>
        <strain evidence="2">Ex8</strain>
    </source>
</reference>
<proteinExistence type="predicted"/>
<evidence type="ECO:0000313" key="3">
    <source>
        <dbReference type="Proteomes" id="UP001161757"/>
    </source>
</evidence>